<name>A0A060T818_BLAAD</name>
<sequence>MSLIDLPNEVLDAIIDYVPYKYLTSVLFTCSRLKEFALRRLWEHVNISLDSPPDVPLDLRGPNSGYKLYVLNSEIGSGYCFRGGLDNNSYICRQGWVEIDVGVLDRGAVGLDRLGNGPFKYVRSLSIIASEDANVAVCNFIMGLGELAEGTAERQYAEFLSSLGHFFPHVSSVEVLENCTSLQDDLLFRFVQRQFPNAVFHISSETLHDRLPLSVNTPGLGTIQSLILPASDELDTEKGILATRLFEVNLPALRILHLGAESTTLVSSQKLKRFFDNCRNLRILTMWCLYSSDYSLEWIPESVTHLTLGGIADPAVEPQENHYPRKVLAKVTDFCLLTQMDIPFFDAEMPNIRHLKVDCFTSRNKLLINSMLSPSSQSIRSLISEITPYEVLNLITGALKGLEEVVVAKHMPLEDARERMMDFVERLHGLKTISLTFEFIDLIQSKKLLRLLATNNPALKEIVFTGVKKEVALSLGRAIPLNELKPRPDFLLAFGVYLPNFPDERMQNSLGVMLTNERRAALTELEPETDDT</sequence>
<dbReference type="EMBL" id="HG937693">
    <property type="protein sequence ID" value="CDP35037.1"/>
    <property type="molecule type" value="Genomic_DNA"/>
</dbReference>
<reference evidence="2" key="2">
    <citation type="submission" date="2014-06" db="EMBL/GenBank/DDBJ databases">
        <title>The complete genome of Blastobotrys (Arxula) adeninivorans LS3 - a yeast of biotechnological interest.</title>
        <authorList>
            <person name="Kunze G."/>
            <person name="Gaillardin C."/>
            <person name="Czernicka M."/>
            <person name="Durrens P."/>
            <person name="Martin T."/>
            <person name="Boer E."/>
            <person name="Gabaldon T."/>
            <person name="Cruz J."/>
            <person name="Talla E."/>
            <person name="Marck C."/>
            <person name="Goffeau A."/>
            <person name="Barbe V."/>
            <person name="Baret P."/>
            <person name="Baronian K."/>
            <person name="Beier S."/>
            <person name="Bleykasten C."/>
            <person name="Bode R."/>
            <person name="Casaregola S."/>
            <person name="Despons L."/>
            <person name="Fairhead C."/>
            <person name="Giersberg M."/>
            <person name="Gierski P."/>
            <person name="Hahnel U."/>
            <person name="Hartmann A."/>
            <person name="Jankowska D."/>
            <person name="Jubin C."/>
            <person name="Jung P."/>
            <person name="Lafontaine I."/>
            <person name="Leh-Louis V."/>
            <person name="Lemaire M."/>
            <person name="Marcet-Houben M."/>
            <person name="Mascher M."/>
            <person name="Morel G."/>
            <person name="Richard G.-F."/>
            <person name="Riechen J."/>
            <person name="Sacerdot C."/>
            <person name="Sarkar A."/>
            <person name="Savel G."/>
            <person name="Schacherer J."/>
            <person name="Sherman D."/>
            <person name="Straub M.-L."/>
            <person name="Stein N."/>
            <person name="Thierry A."/>
            <person name="Trautwein-Schult A."/>
            <person name="Westhof E."/>
            <person name="Worch S."/>
            <person name="Dujon B."/>
            <person name="Souciet J.-L."/>
            <person name="Wincker P."/>
            <person name="Scholz U."/>
            <person name="Neuveglise N."/>
        </authorList>
    </citation>
    <scope>NUCLEOTIDE SEQUENCE</scope>
    <source>
        <strain evidence="2">LS3</strain>
    </source>
</reference>
<dbReference type="InterPro" id="IPR001810">
    <property type="entry name" value="F-box_dom"/>
</dbReference>
<organism evidence="2">
    <name type="scientific">Blastobotrys adeninivorans</name>
    <name type="common">Yeast</name>
    <name type="synonym">Arxula adeninivorans</name>
    <dbReference type="NCBI Taxonomy" id="409370"/>
    <lineage>
        <taxon>Eukaryota</taxon>
        <taxon>Fungi</taxon>
        <taxon>Dikarya</taxon>
        <taxon>Ascomycota</taxon>
        <taxon>Saccharomycotina</taxon>
        <taxon>Dipodascomycetes</taxon>
        <taxon>Dipodascales</taxon>
        <taxon>Trichomonascaceae</taxon>
        <taxon>Blastobotrys</taxon>
    </lineage>
</organism>
<dbReference type="Gene3D" id="3.80.10.10">
    <property type="entry name" value="Ribonuclease Inhibitor"/>
    <property type="match status" value="1"/>
</dbReference>
<dbReference type="AlphaFoldDB" id="A0A060T818"/>
<evidence type="ECO:0000313" key="2">
    <source>
        <dbReference type="EMBL" id="CDP35037.1"/>
    </source>
</evidence>
<accession>A0A060T818</accession>
<dbReference type="Pfam" id="PF12937">
    <property type="entry name" value="F-box-like"/>
    <property type="match status" value="1"/>
</dbReference>
<dbReference type="InterPro" id="IPR032675">
    <property type="entry name" value="LRR_dom_sf"/>
</dbReference>
<evidence type="ECO:0000259" key="1">
    <source>
        <dbReference type="PROSITE" id="PS50181"/>
    </source>
</evidence>
<dbReference type="InterPro" id="IPR036047">
    <property type="entry name" value="F-box-like_dom_sf"/>
</dbReference>
<reference evidence="2" key="1">
    <citation type="submission" date="2014-02" db="EMBL/GenBank/DDBJ databases">
        <authorList>
            <person name="Genoscope - CEA"/>
        </authorList>
    </citation>
    <scope>NUCLEOTIDE SEQUENCE</scope>
    <source>
        <strain evidence="2">LS3</strain>
    </source>
</reference>
<gene>
    <name evidence="2" type="ORF">GNLVRS02_ARAD1C26180g</name>
</gene>
<dbReference type="PhylomeDB" id="A0A060T818"/>
<feature type="domain" description="F-box" evidence="1">
    <location>
        <begin position="1"/>
        <end position="45"/>
    </location>
</feature>
<dbReference type="SUPFAM" id="SSF81383">
    <property type="entry name" value="F-box domain"/>
    <property type="match status" value="1"/>
</dbReference>
<proteinExistence type="predicted"/>
<protein>
    <submittedName>
        <fullName evidence="2">ARAD1C26180p</fullName>
    </submittedName>
</protein>
<dbReference type="PROSITE" id="PS50181">
    <property type="entry name" value="FBOX"/>
    <property type="match status" value="1"/>
</dbReference>
<dbReference type="SUPFAM" id="SSF52047">
    <property type="entry name" value="RNI-like"/>
    <property type="match status" value="1"/>
</dbReference>